<dbReference type="InterPro" id="IPR003599">
    <property type="entry name" value="Ig_sub"/>
</dbReference>
<comment type="caution">
    <text evidence="3">The sequence shown here is derived from an EMBL/GenBank/DDBJ whole genome shotgun (WGS) entry which is preliminary data.</text>
</comment>
<dbReference type="InterPro" id="IPR016187">
    <property type="entry name" value="CTDL_fold"/>
</dbReference>
<dbReference type="SUPFAM" id="SSF56436">
    <property type="entry name" value="C-type lectin-like"/>
    <property type="match status" value="1"/>
</dbReference>
<dbReference type="SUPFAM" id="SSF48726">
    <property type="entry name" value="Immunoglobulin"/>
    <property type="match status" value="2"/>
</dbReference>
<keyword evidence="1" id="KW-0732">Signal</keyword>
<evidence type="ECO:0000256" key="1">
    <source>
        <dbReference type="SAM" id="SignalP"/>
    </source>
</evidence>
<dbReference type="Proteomes" id="UP000194903">
    <property type="component" value="Unassembled WGS sequence"/>
</dbReference>
<protein>
    <recommendedName>
        <fullName evidence="2">C-type lectin domain-containing protein</fullName>
    </recommendedName>
</protein>
<dbReference type="SMART" id="SM00409">
    <property type="entry name" value="IG"/>
    <property type="match status" value="6"/>
</dbReference>
<feature type="domain" description="C-type lectin" evidence="2">
    <location>
        <begin position="51"/>
        <end position="156"/>
    </location>
</feature>
<dbReference type="Gene3D" id="2.60.40.10">
    <property type="entry name" value="Immunoglobulins"/>
    <property type="match status" value="7"/>
</dbReference>
<evidence type="ECO:0000313" key="3">
    <source>
        <dbReference type="EMBL" id="OUM19665.1"/>
    </source>
</evidence>
<evidence type="ECO:0000313" key="4">
    <source>
        <dbReference type="Proteomes" id="UP000194903"/>
    </source>
</evidence>
<dbReference type="Gene3D" id="3.10.100.10">
    <property type="entry name" value="Mannose-Binding Protein A, subunit A"/>
    <property type="match status" value="1"/>
</dbReference>
<organism evidence="3 4">
    <name type="scientific">Butyricicoccus porcorum</name>
    <dbReference type="NCBI Taxonomy" id="1945634"/>
    <lineage>
        <taxon>Bacteria</taxon>
        <taxon>Bacillati</taxon>
        <taxon>Bacillota</taxon>
        <taxon>Clostridia</taxon>
        <taxon>Eubacteriales</taxon>
        <taxon>Butyricicoccaceae</taxon>
        <taxon>Butyricicoccus</taxon>
    </lineage>
</organism>
<dbReference type="Pfam" id="PF00059">
    <property type="entry name" value="Lectin_C"/>
    <property type="match status" value="1"/>
</dbReference>
<keyword evidence="4" id="KW-1185">Reference proteome</keyword>
<feature type="chain" id="PRO_5012919719" description="C-type lectin domain-containing protein" evidence="1">
    <location>
        <begin position="25"/>
        <end position="1759"/>
    </location>
</feature>
<dbReference type="InterPro" id="IPR050111">
    <property type="entry name" value="C-type_lectin/snaclec_domain"/>
</dbReference>
<evidence type="ECO:0000259" key="2">
    <source>
        <dbReference type="PROSITE" id="PS50041"/>
    </source>
</evidence>
<accession>A0A252F1H0</accession>
<dbReference type="EMBL" id="NHOC01000011">
    <property type="protein sequence ID" value="OUM19665.1"/>
    <property type="molecule type" value="Genomic_DNA"/>
</dbReference>
<dbReference type="InterPro" id="IPR001304">
    <property type="entry name" value="C-type_lectin-like"/>
</dbReference>
<dbReference type="InterPro" id="IPR036179">
    <property type="entry name" value="Ig-like_dom_sf"/>
</dbReference>
<dbReference type="PROSITE" id="PS50041">
    <property type="entry name" value="C_TYPE_LECTIN_2"/>
    <property type="match status" value="1"/>
</dbReference>
<dbReference type="InterPro" id="IPR013783">
    <property type="entry name" value="Ig-like_fold"/>
</dbReference>
<dbReference type="PANTHER" id="PTHR22803">
    <property type="entry name" value="MANNOSE, PHOSPHOLIPASE, LECTIN RECEPTOR RELATED"/>
    <property type="match status" value="1"/>
</dbReference>
<proteinExistence type="predicted"/>
<gene>
    <name evidence="3" type="ORF">CBW42_12115</name>
</gene>
<dbReference type="InterPro" id="IPR016186">
    <property type="entry name" value="C-type_lectin-like/link_sf"/>
</dbReference>
<feature type="signal peptide" evidence="1">
    <location>
        <begin position="1"/>
        <end position="24"/>
    </location>
</feature>
<dbReference type="SMART" id="SM00034">
    <property type="entry name" value="CLECT"/>
    <property type="match status" value="1"/>
</dbReference>
<dbReference type="CDD" id="cd00037">
    <property type="entry name" value="CLECT"/>
    <property type="match status" value="1"/>
</dbReference>
<dbReference type="RefSeq" id="WP_087021930.1">
    <property type="nucleotide sequence ID" value="NZ_NHOC01000011.1"/>
</dbReference>
<sequence>MKKRLLAFAMTVVFAVTGIVPAFAVEQTDENAEQKHQLSSDVSVPADALVYNGHAYYVYSNSSSWEDAVAFCESKGGYMAAITSQDENDTVYKYIRDQGYENAYFGLTDEGHEGTWTWINGEKSAYRNWASGEPNNSGDENYAMFYYKFTDGTWNDGNFGEGTQNDSKTFLCEWDFAEGINVGDQSIVVGETNDLTIGVCMKDGSANKLAQKAEVSVENTTIASASRVNGITKLPDSKIAFFTVRVTGKEIGSTKLTVKCSDDVTKTITLNVVDKPSVDIHAQANTAMEQAGISEDCIIPDDIKLSLGDIKGPVIQLGKKEFNLFELSGSVELGFGEANFQTLVDGTDKTIKIMAGMKQAENASIEPDGKKTGNTDQWKKSYDQVKSMYQDVTGKKVDTTRLWNKYQTLRKNLKKTKSTMVIGVDGQLALYAEFSYASGEPELLECGATLAVSANGSVDCHVHPPVYITFGAKVGADGSIALTPNLDAKTVAALMKITPAFTANIGIGVGEKKAKTYVEGGFQGTMEAPIQVSTNSSKNSVEVNLKGSLYWKTEVLGIFKKTGTMDLGDPVQIYSSNEKSKARNTLQDITVREDELVPEPRTRAAQSAIRQERESGIDELWIENTFGHSSPQMVMLENGNRVLMWLGENSEKADDDRTTLYYCVYDVEAGAWGDIEPALENNAYNGVPQLCVNGNTVFLVWQRASQTLGTSGDLDAVSACLDLWYSELRDGSFTTPVCISEQDNGLAKAEYTVATDGSTTAVAWLENSANDLLYTEGTNVLYVRSCSEGTWQTIEQIVSTTDIISDVDLSVTDGTVSVTYQLSDDTGAVSLYVDNGQTKTIEENAPVTKSMWFGGKLYYLKDSVLYVYDGISSTQTNLTDLSNFDLTTNGTQTCLTTIVSDGECGEIYRSDYNATQDIWSPLVQISDYHTYIRSYSAVMESTGSLELANNLVELTDSDEDRYGDASLRVTGQTEYFDLSVEEDLYYDTENVVPGQELPLTLTVHNNSNEAVSSLTAEILDADGNVLQTNQVDVSIPSGESAEVSTSYTLPEDLNRQIIAVRISDEHAEAVEDNNSASAELGYGDLAVENLEATMQEGVPVLKGNLVNRGYETVENIALNIFDPNAEETELDTLTLSTALEAGESCEFAYYLPEQYWSLLNDSMMYEICVQATTDTQESRSDNNDARTVFGDLQQTVDVPELSIITQPEDYSGIVGETASFTVDATGKNFTCQWQVNTTGEWKNSTMTGNDTCTLSVPIAAKRDGQKYRVILTDGDGNTVTSEEATLHVQPDPITITSQPADYTGAVGDTATFTVEAEGENLSYQWQYQNAGSNSWQKSSQTGNQTDTVCVPITAKRDGQKYRVVITDGDGNTLTSNAATLHVEEAAITIKTQPADYTGAVGDTATFTVEAEGENLSYQWQYQNAGSNSWQKSSQTGNQTDTVCVPITAKRDGQKYRVVITDGDGNTLTSNAATLHVEEAAITIKTQPADYTGAVGDTATFTVEAEGENLSYQWQYQNAGSNSWQKSSQTGNQTDTVCVPITAKRDGQKYRVVITDGDGNTLTSNAATLHVEEAAITIKTQPADYTGAVGDTATFTVEAEGENLSYQWQYQNAGSNSWQKSSQTGNQTDTVCVPITAKRDGQKYRVVITDGDGNTLTSNAATLHVEEAAITIKTQPADYTGAVGDTATFTVEAEGENLSYQWQYQNAGSNSWQKSSQTGNQTDTVCVPITAKRDGQKYRVVITDGDGNTLTSNAATLIVS</sequence>
<name>A0A252F1H0_9FIRM</name>
<reference evidence="3 4" key="1">
    <citation type="submission" date="2017-05" db="EMBL/GenBank/DDBJ databases">
        <title>Butyricicoccus porcorum sp. nov. a butyrate-producing bacterium from the swine intestinal tract.</title>
        <authorList>
            <person name="Trachsel J."/>
            <person name="Humphrey S."/>
            <person name="Allen H.K."/>
        </authorList>
    </citation>
    <scope>NUCLEOTIDE SEQUENCE [LARGE SCALE GENOMIC DNA]</scope>
    <source>
        <strain evidence="3">BB10</strain>
    </source>
</reference>
<dbReference type="OrthoDB" id="2068231at2"/>